<dbReference type="Proteomes" id="UP000651452">
    <property type="component" value="Unassembled WGS sequence"/>
</dbReference>
<keyword evidence="3" id="KW-1185">Reference proteome</keyword>
<sequence length="300" mass="32850">MVRSLAMIGAIVTFALGTWSLVIIQDIDNRGETVLDSFRIRLAGDAASWSQFIAAAAQSAARTWIVVVASSITVLAIPLVITSNRHYWLRIPPTIVALIELAATVVSITISGFALSITLSIKAFSTPPYATLDSAELSFFALLDPLSRTLAIASALTGTFLIVACTMSLIDLHKRRRQRKDVRSFEPTVSALGMGHGFRALHPQSRATHDAMPTMYDPYRKLYKEPGRLPNAKQVAFASEGAWMSGKHSRWSVSTTSPSGIEGDIMRLLELKRARRAVPVRPERPWSKAWNGREGAHAVL</sequence>
<keyword evidence="1" id="KW-0472">Membrane</keyword>
<name>A0A8H7MIZ0_9PLEO</name>
<feature type="transmembrane region" description="Helical" evidence="1">
    <location>
        <begin position="95"/>
        <end position="119"/>
    </location>
</feature>
<feature type="transmembrane region" description="Helical" evidence="1">
    <location>
        <begin position="64"/>
        <end position="83"/>
    </location>
</feature>
<keyword evidence="1" id="KW-1133">Transmembrane helix</keyword>
<gene>
    <name evidence="2" type="ORF">EKO04_005604</name>
</gene>
<reference evidence="2" key="2">
    <citation type="submission" date="2020-09" db="EMBL/GenBank/DDBJ databases">
        <title>Reference genome assembly for Australian Ascochyta lentis isolate Al4.</title>
        <authorList>
            <person name="Lee R.C."/>
            <person name="Farfan-Caceres L.M."/>
            <person name="Debler J.W."/>
            <person name="Williams A.H."/>
            <person name="Henares B.M."/>
        </authorList>
    </citation>
    <scope>NUCLEOTIDE SEQUENCE</scope>
    <source>
        <strain evidence="2">Al4</strain>
    </source>
</reference>
<dbReference type="EMBL" id="RZGK01000009">
    <property type="protein sequence ID" value="KAF9696773.1"/>
    <property type="molecule type" value="Genomic_DNA"/>
</dbReference>
<feature type="transmembrane region" description="Helical" evidence="1">
    <location>
        <begin position="150"/>
        <end position="170"/>
    </location>
</feature>
<comment type="caution">
    <text evidence="2">The sequence shown here is derived from an EMBL/GenBank/DDBJ whole genome shotgun (WGS) entry which is preliminary data.</text>
</comment>
<accession>A0A8H7MIZ0</accession>
<keyword evidence="1" id="KW-0812">Transmembrane</keyword>
<evidence type="ECO:0000256" key="1">
    <source>
        <dbReference type="SAM" id="Phobius"/>
    </source>
</evidence>
<organism evidence="2 3">
    <name type="scientific">Ascochyta lentis</name>
    <dbReference type="NCBI Taxonomy" id="205686"/>
    <lineage>
        <taxon>Eukaryota</taxon>
        <taxon>Fungi</taxon>
        <taxon>Dikarya</taxon>
        <taxon>Ascomycota</taxon>
        <taxon>Pezizomycotina</taxon>
        <taxon>Dothideomycetes</taxon>
        <taxon>Pleosporomycetidae</taxon>
        <taxon>Pleosporales</taxon>
        <taxon>Pleosporineae</taxon>
        <taxon>Didymellaceae</taxon>
        <taxon>Ascochyta</taxon>
    </lineage>
</organism>
<evidence type="ECO:0000313" key="3">
    <source>
        <dbReference type="Proteomes" id="UP000651452"/>
    </source>
</evidence>
<protein>
    <submittedName>
        <fullName evidence="2">Uncharacterized protein</fullName>
    </submittedName>
</protein>
<evidence type="ECO:0000313" key="2">
    <source>
        <dbReference type="EMBL" id="KAF9696773.1"/>
    </source>
</evidence>
<reference evidence="2" key="1">
    <citation type="submission" date="2018-12" db="EMBL/GenBank/DDBJ databases">
        <authorList>
            <person name="Syme R.A."/>
            <person name="Farfan-Caceres L."/>
            <person name="Lichtenzveig J."/>
        </authorList>
    </citation>
    <scope>NUCLEOTIDE SEQUENCE</scope>
    <source>
        <strain evidence="2">Al4</strain>
    </source>
</reference>
<proteinExistence type="predicted"/>
<dbReference type="OrthoDB" id="3779192at2759"/>
<dbReference type="AlphaFoldDB" id="A0A8H7MIZ0"/>